<name>A0A6X8JT42_SALDZ</name>
<reference evidence="1" key="2">
    <citation type="submission" date="2019-10" db="EMBL/GenBank/DDBJ databases">
        <authorList>
            <consortium name="NCBI Pathogen Detection Project"/>
        </authorList>
    </citation>
    <scope>NUCLEOTIDE SEQUENCE</scope>
    <source>
        <strain evidence="1">Salmonella enterica</strain>
    </source>
</reference>
<evidence type="ECO:0000313" key="1">
    <source>
        <dbReference type="EMBL" id="HAB1980642.1"/>
    </source>
</evidence>
<accession>A0A6X8JT42</accession>
<feature type="non-terminal residue" evidence="1">
    <location>
        <position position="135"/>
    </location>
</feature>
<protein>
    <submittedName>
        <fullName evidence="1">Type III restriction endonuclease subunit R</fullName>
    </submittedName>
</protein>
<keyword evidence="1" id="KW-0378">Hydrolase</keyword>
<reference evidence="1" key="1">
    <citation type="journal article" date="2018" name="Genome Biol.">
        <title>SKESA: strategic k-mer extension for scrupulous assemblies.</title>
        <authorList>
            <person name="Souvorov A."/>
            <person name="Agarwala R."/>
            <person name="Lipman D.J."/>
        </authorList>
    </citation>
    <scope>NUCLEOTIDE SEQUENCE</scope>
    <source>
        <strain evidence="1">Salmonella enterica</strain>
    </source>
</reference>
<organism evidence="1">
    <name type="scientific">Salmonella diarizonae</name>
    <dbReference type="NCBI Taxonomy" id="59204"/>
    <lineage>
        <taxon>Bacteria</taxon>
        <taxon>Pseudomonadati</taxon>
        <taxon>Pseudomonadota</taxon>
        <taxon>Gammaproteobacteria</taxon>
        <taxon>Enterobacterales</taxon>
        <taxon>Enterobacteriaceae</taxon>
        <taxon>Salmonella</taxon>
    </lineage>
</organism>
<proteinExistence type="predicted"/>
<dbReference type="GO" id="GO:0004519">
    <property type="term" value="F:endonuclease activity"/>
    <property type="evidence" value="ECO:0007669"/>
    <property type="project" value="UniProtKB-KW"/>
</dbReference>
<sequence>MAKKPTTGKAVKKQTNSKLSFHKQLVLNRFMFRFFKDGTLHGLKIRLGEDRFEGIHEDGQSLFFHELSNYLFEVDLIDLDELRRYDLNIVKHWQQITEHRNLKEDTVLNMKYFQYLSLLFTEIYLDWYFNRKQEL</sequence>
<dbReference type="AlphaFoldDB" id="A0A6X8JT42"/>
<keyword evidence="1" id="KW-0540">Nuclease</keyword>
<comment type="caution">
    <text evidence="1">The sequence shown here is derived from an EMBL/GenBank/DDBJ whole genome shotgun (WGS) entry which is preliminary data.</text>
</comment>
<gene>
    <name evidence="1" type="ORF">GB034_22145</name>
</gene>
<dbReference type="EMBL" id="DAAFXY010000102">
    <property type="protein sequence ID" value="HAB1980642.1"/>
    <property type="molecule type" value="Genomic_DNA"/>
</dbReference>
<keyword evidence="1" id="KW-0255">Endonuclease</keyword>